<dbReference type="PRINTS" id="PR00320">
    <property type="entry name" value="GPROTEINBRPT"/>
</dbReference>
<keyword evidence="2" id="KW-0677">Repeat</keyword>
<dbReference type="InterPro" id="IPR019775">
    <property type="entry name" value="WD40_repeat_CS"/>
</dbReference>
<feature type="repeat" description="WD" evidence="3">
    <location>
        <begin position="94"/>
        <end position="135"/>
    </location>
</feature>
<feature type="repeat" description="WD" evidence="3">
    <location>
        <begin position="28"/>
        <end position="50"/>
    </location>
</feature>
<dbReference type="PROSITE" id="PS00678">
    <property type="entry name" value="WD_REPEATS_1"/>
    <property type="match status" value="2"/>
</dbReference>
<feature type="non-terminal residue" evidence="4">
    <location>
        <position position="1"/>
    </location>
</feature>
<dbReference type="Proteomes" id="UP000092154">
    <property type="component" value="Unassembled WGS sequence"/>
</dbReference>
<keyword evidence="1 3" id="KW-0853">WD repeat</keyword>
<feature type="non-terminal residue" evidence="4">
    <location>
        <position position="264"/>
    </location>
</feature>
<protein>
    <submittedName>
        <fullName evidence="4">WD40 repeat-like protein</fullName>
    </submittedName>
</protein>
<dbReference type="Pfam" id="PF00400">
    <property type="entry name" value="WD40"/>
    <property type="match status" value="6"/>
</dbReference>
<dbReference type="SUPFAM" id="SSF50978">
    <property type="entry name" value="WD40 repeat-like"/>
    <property type="match status" value="1"/>
</dbReference>
<feature type="repeat" description="WD" evidence="3">
    <location>
        <begin position="181"/>
        <end position="222"/>
    </location>
</feature>
<dbReference type="STRING" id="1314800.A0A1B7MM58"/>
<evidence type="ECO:0000313" key="4">
    <source>
        <dbReference type="EMBL" id="OAX33667.1"/>
    </source>
</evidence>
<sequence length="264" mass="28597">RQTMRGRTGDVNGIVHLPDGLSIMTWTVASGSTEGTVRLWNVETEKVIAKWAGHTDIVRSLCWSADSERVVSGSGDGTVRVWNVESGKTPCQTMRGHTGDVNWTVHLPDGQSIITCSNYGSLQRWDLESGAQIGDDWRDGRDEAEVWCIALSPNGKTLASGNSEGTVRLWNIETEKVIAKWAGHTNTVWSLCWSADGERVVSGSHDGTARVWNVESGKTVLGPIQVHGSVYAVVHSPDMKKIATGAANENGVKIWDATTSELLS</sequence>
<proteinExistence type="predicted"/>
<reference evidence="4 5" key="1">
    <citation type="submission" date="2016-06" db="EMBL/GenBank/DDBJ databases">
        <title>Comparative genomics of the ectomycorrhizal sister species Rhizopogon vinicolor and Rhizopogon vesiculosus (Basidiomycota: Boletales) reveals a divergence of the mating type B locus.</title>
        <authorList>
            <consortium name="DOE Joint Genome Institute"/>
            <person name="Mujic A.B."/>
            <person name="Kuo A."/>
            <person name="Tritt A."/>
            <person name="Lipzen A."/>
            <person name="Chen C."/>
            <person name="Johnson J."/>
            <person name="Sharma A."/>
            <person name="Barry K."/>
            <person name="Grigoriev I.V."/>
            <person name="Spatafora J.W."/>
        </authorList>
    </citation>
    <scope>NUCLEOTIDE SEQUENCE [LARGE SCALE GENOMIC DNA]</scope>
    <source>
        <strain evidence="4 5">AM-OR11-026</strain>
    </source>
</reference>
<keyword evidence="5" id="KW-1185">Reference proteome</keyword>
<name>A0A1B7MM58_9AGAM</name>
<dbReference type="OrthoDB" id="2662816at2759"/>
<dbReference type="InterPro" id="IPR036322">
    <property type="entry name" value="WD40_repeat_dom_sf"/>
</dbReference>
<dbReference type="InParanoid" id="A0A1B7MM58"/>
<organism evidence="4 5">
    <name type="scientific">Rhizopogon vinicolor AM-OR11-026</name>
    <dbReference type="NCBI Taxonomy" id="1314800"/>
    <lineage>
        <taxon>Eukaryota</taxon>
        <taxon>Fungi</taxon>
        <taxon>Dikarya</taxon>
        <taxon>Basidiomycota</taxon>
        <taxon>Agaricomycotina</taxon>
        <taxon>Agaricomycetes</taxon>
        <taxon>Agaricomycetidae</taxon>
        <taxon>Boletales</taxon>
        <taxon>Suillineae</taxon>
        <taxon>Rhizopogonaceae</taxon>
        <taxon>Rhizopogon</taxon>
    </lineage>
</organism>
<dbReference type="Gene3D" id="2.130.10.10">
    <property type="entry name" value="YVTN repeat-like/Quinoprotein amine dehydrogenase"/>
    <property type="match status" value="2"/>
</dbReference>
<evidence type="ECO:0000313" key="5">
    <source>
        <dbReference type="Proteomes" id="UP000092154"/>
    </source>
</evidence>
<dbReference type="InterPro" id="IPR015943">
    <property type="entry name" value="WD40/YVTN_repeat-like_dom_sf"/>
</dbReference>
<evidence type="ECO:0000256" key="2">
    <source>
        <dbReference type="ARBA" id="ARBA00022737"/>
    </source>
</evidence>
<dbReference type="InterPro" id="IPR001680">
    <property type="entry name" value="WD40_rpt"/>
</dbReference>
<evidence type="ECO:0000256" key="1">
    <source>
        <dbReference type="ARBA" id="ARBA00022574"/>
    </source>
</evidence>
<dbReference type="PANTHER" id="PTHR19848">
    <property type="entry name" value="WD40 REPEAT PROTEIN"/>
    <property type="match status" value="1"/>
</dbReference>
<dbReference type="PROSITE" id="PS50294">
    <property type="entry name" value="WD_REPEATS_REGION"/>
    <property type="match status" value="3"/>
</dbReference>
<dbReference type="SMART" id="SM00320">
    <property type="entry name" value="WD40"/>
    <property type="match status" value="6"/>
</dbReference>
<dbReference type="EMBL" id="KV448729">
    <property type="protein sequence ID" value="OAX33667.1"/>
    <property type="molecule type" value="Genomic_DNA"/>
</dbReference>
<accession>A0A1B7MM58</accession>
<dbReference type="InterPro" id="IPR020472">
    <property type="entry name" value="WD40_PAC1"/>
</dbReference>
<dbReference type="AlphaFoldDB" id="A0A1B7MM58"/>
<dbReference type="CDD" id="cd00200">
    <property type="entry name" value="WD40"/>
    <property type="match status" value="1"/>
</dbReference>
<gene>
    <name evidence="4" type="ORF">K503DRAFT_653155</name>
</gene>
<dbReference type="PROSITE" id="PS50082">
    <property type="entry name" value="WD_REPEATS_2"/>
    <property type="match status" value="5"/>
</dbReference>
<feature type="repeat" description="WD" evidence="3">
    <location>
        <begin position="139"/>
        <end position="180"/>
    </location>
</feature>
<evidence type="ECO:0000256" key="3">
    <source>
        <dbReference type="PROSITE-ProRule" id="PRU00221"/>
    </source>
</evidence>
<feature type="repeat" description="WD" evidence="3">
    <location>
        <begin position="51"/>
        <end position="92"/>
    </location>
</feature>
<dbReference type="PANTHER" id="PTHR19848:SF8">
    <property type="entry name" value="F-BOX AND WD REPEAT DOMAIN CONTAINING 7"/>
    <property type="match status" value="1"/>
</dbReference>